<dbReference type="InterPro" id="IPR009507">
    <property type="entry name" value="UPF0435"/>
</dbReference>
<gene>
    <name evidence="1" type="ORF">X560_2423</name>
</gene>
<organism evidence="1 2">
    <name type="scientific">Listeria fleischmannii 1991</name>
    <dbReference type="NCBI Taxonomy" id="1430899"/>
    <lineage>
        <taxon>Bacteria</taxon>
        <taxon>Bacillati</taxon>
        <taxon>Bacillota</taxon>
        <taxon>Bacilli</taxon>
        <taxon>Bacillales</taxon>
        <taxon>Listeriaceae</taxon>
        <taxon>Listeria</taxon>
    </lineage>
</organism>
<dbReference type="EMBL" id="AZHO01000034">
    <property type="protein sequence ID" value="KMT58090.1"/>
    <property type="molecule type" value="Genomic_DNA"/>
</dbReference>
<evidence type="ECO:0000313" key="1">
    <source>
        <dbReference type="EMBL" id="KMT58090.1"/>
    </source>
</evidence>
<protein>
    <submittedName>
        <fullName evidence="1">Uncharacterized protein</fullName>
    </submittedName>
</protein>
<dbReference type="OrthoDB" id="2361695at2"/>
<reference evidence="1 2" key="1">
    <citation type="journal article" date="2015" name="Genome Biol. Evol.">
        <title>Comparative Genomics of Listeria Sensu Lato: Genus-Wide Differences in Evolutionary Dynamics and the Progressive Gain of Complex, Potentially Pathogenicity-Related Traits through Lateral Gene Transfer.</title>
        <authorList>
            <person name="Chiara M."/>
            <person name="Caruso M."/>
            <person name="D'Erchia A.M."/>
            <person name="Manzari C."/>
            <person name="Fraccalvieri R."/>
            <person name="Goffredo E."/>
            <person name="Latorre L."/>
            <person name="Miccolupo A."/>
            <person name="Padalino I."/>
            <person name="Santagada G."/>
            <person name="Chiocco D."/>
            <person name="Pesole G."/>
            <person name="Horner D.S."/>
            <person name="Parisi A."/>
        </authorList>
    </citation>
    <scope>NUCLEOTIDE SEQUENCE [LARGE SCALE GENOMIC DNA]</scope>
    <source>
        <strain evidence="1 2">1991</strain>
    </source>
</reference>
<sequence>MNLKNPSQENVDFMLTEITSKLKMVNSGVFENLKLDQIHYDNLLDLYSLIHRKKLISPSEMQLFAEELSLIRV</sequence>
<dbReference type="PATRIC" id="fig|1430899.3.peg.2474"/>
<evidence type="ECO:0000313" key="2">
    <source>
        <dbReference type="Proteomes" id="UP000052258"/>
    </source>
</evidence>
<proteinExistence type="predicted"/>
<accession>A0A0J8G675</accession>
<dbReference type="Pfam" id="PF06569">
    <property type="entry name" value="DUF1128"/>
    <property type="match status" value="1"/>
</dbReference>
<dbReference type="Proteomes" id="UP000052258">
    <property type="component" value="Unassembled WGS sequence"/>
</dbReference>
<comment type="caution">
    <text evidence="1">The sequence shown here is derived from an EMBL/GenBank/DDBJ whole genome shotgun (WGS) entry which is preliminary data.</text>
</comment>
<dbReference type="RefSeq" id="WP_007477088.1">
    <property type="nucleotide sequence ID" value="NZ_KQ130621.1"/>
</dbReference>
<dbReference type="AlphaFoldDB" id="A0A0J8G675"/>
<name>A0A0J8G675_9LIST</name>
<keyword evidence="2" id="KW-1185">Reference proteome</keyword>